<protein>
    <submittedName>
        <fullName evidence="2">Uncharacterized protein</fullName>
    </submittedName>
</protein>
<dbReference type="EMBL" id="DS113388">
    <property type="protein sequence ID" value="EAY07974.1"/>
    <property type="molecule type" value="Genomic_DNA"/>
</dbReference>
<proteinExistence type="predicted"/>
<reference evidence="2" key="2">
    <citation type="journal article" date="2007" name="Science">
        <title>Draft genome sequence of the sexually transmitted pathogen Trichomonas vaginalis.</title>
        <authorList>
            <person name="Carlton J.M."/>
            <person name="Hirt R.P."/>
            <person name="Silva J.C."/>
            <person name="Delcher A.L."/>
            <person name="Schatz M."/>
            <person name="Zhao Q."/>
            <person name="Wortman J.R."/>
            <person name="Bidwell S.L."/>
            <person name="Alsmark U.C.M."/>
            <person name="Besteiro S."/>
            <person name="Sicheritz-Ponten T."/>
            <person name="Noel C.J."/>
            <person name="Dacks J.B."/>
            <person name="Foster P.G."/>
            <person name="Simillion C."/>
            <person name="Van de Peer Y."/>
            <person name="Miranda-Saavedra D."/>
            <person name="Barton G.J."/>
            <person name="Westrop G.D."/>
            <person name="Mueller S."/>
            <person name="Dessi D."/>
            <person name="Fiori P.L."/>
            <person name="Ren Q."/>
            <person name="Paulsen I."/>
            <person name="Zhang H."/>
            <person name="Bastida-Corcuera F.D."/>
            <person name="Simoes-Barbosa A."/>
            <person name="Brown M.T."/>
            <person name="Hayes R.D."/>
            <person name="Mukherjee M."/>
            <person name="Okumura C.Y."/>
            <person name="Schneider R."/>
            <person name="Smith A.J."/>
            <person name="Vanacova S."/>
            <person name="Villalvazo M."/>
            <person name="Haas B.J."/>
            <person name="Pertea M."/>
            <person name="Feldblyum T.V."/>
            <person name="Utterback T.R."/>
            <person name="Shu C.L."/>
            <person name="Osoegawa K."/>
            <person name="de Jong P.J."/>
            <person name="Hrdy I."/>
            <person name="Horvathova L."/>
            <person name="Zubacova Z."/>
            <person name="Dolezal P."/>
            <person name="Malik S.B."/>
            <person name="Logsdon J.M. Jr."/>
            <person name="Henze K."/>
            <person name="Gupta A."/>
            <person name="Wang C.C."/>
            <person name="Dunne R.L."/>
            <person name="Upcroft J.A."/>
            <person name="Upcroft P."/>
            <person name="White O."/>
            <person name="Salzberg S.L."/>
            <person name="Tang P."/>
            <person name="Chiu C.-H."/>
            <person name="Lee Y.-S."/>
            <person name="Embley T.M."/>
            <person name="Coombs G.H."/>
            <person name="Mottram J.C."/>
            <person name="Tachezy J."/>
            <person name="Fraser-Liggett C.M."/>
            <person name="Johnson P.J."/>
        </authorList>
    </citation>
    <scope>NUCLEOTIDE SEQUENCE [LARGE SCALE GENOMIC DNA]</scope>
    <source>
        <strain evidence="2">G3</strain>
    </source>
</reference>
<gene>
    <name evidence="2" type="ORF">TVAG_332990</name>
</gene>
<evidence type="ECO:0000256" key="1">
    <source>
        <dbReference type="SAM" id="MobiDB-lite"/>
    </source>
</evidence>
<dbReference type="Proteomes" id="UP000001542">
    <property type="component" value="Unassembled WGS sequence"/>
</dbReference>
<keyword evidence="3" id="KW-1185">Reference proteome</keyword>
<reference evidence="2" key="1">
    <citation type="submission" date="2006-10" db="EMBL/GenBank/DDBJ databases">
        <authorList>
            <person name="Amadeo P."/>
            <person name="Zhao Q."/>
            <person name="Wortman J."/>
            <person name="Fraser-Liggett C."/>
            <person name="Carlton J."/>
        </authorList>
    </citation>
    <scope>NUCLEOTIDE SEQUENCE</scope>
    <source>
        <strain evidence="2">G3</strain>
    </source>
</reference>
<dbReference type="VEuPathDB" id="TrichDB:TVAG_332990"/>
<dbReference type="KEGG" id="tva:4765870"/>
<evidence type="ECO:0000313" key="3">
    <source>
        <dbReference type="Proteomes" id="UP000001542"/>
    </source>
</evidence>
<name>A2EH95_TRIV3</name>
<dbReference type="RefSeq" id="XP_001320197.1">
    <property type="nucleotide sequence ID" value="XM_001320162.1"/>
</dbReference>
<dbReference type="AlphaFoldDB" id="A2EH95"/>
<sequence length="144" mass="16854">MDNDPMRSQTQMQSYSKYKRSTAQSIRDQERIKLRIFKLGAKYDLVKANLDNLFGPNATVYALLSHASIYAEKLNLHIDRLAQRYRQGLICWFTENWNAINNLLTQEPMQKIEEPVQPVKIGLCQPHETPSIDISDFRELLNYH</sequence>
<accession>A2EH95</accession>
<dbReference type="OrthoDB" id="10668315at2759"/>
<dbReference type="InParanoid" id="A2EH95"/>
<evidence type="ECO:0000313" key="2">
    <source>
        <dbReference type="EMBL" id="EAY07974.1"/>
    </source>
</evidence>
<organism evidence="2 3">
    <name type="scientific">Trichomonas vaginalis (strain ATCC PRA-98 / G3)</name>
    <dbReference type="NCBI Taxonomy" id="412133"/>
    <lineage>
        <taxon>Eukaryota</taxon>
        <taxon>Metamonada</taxon>
        <taxon>Parabasalia</taxon>
        <taxon>Trichomonadida</taxon>
        <taxon>Trichomonadidae</taxon>
        <taxon>Trichomonas</taxon>
    </lineage>
</organism>
<feature type="region of interest" description="Disordered" evidence="1">
    <location>
        <begin position="1"/>
        <end position="22"/>
    </location>
</feature>
<dbReference type="VEuPathDB" id="TrichDB:TVAGG3_0933740"/>